<protein>
    <submittedName>
        <fullName evidence="1">Uncharacterized protein</fullName>
    </submittedName>
</protein>
<name>A0A8S5LRG0_9CAUD</name>
<accession>A0A8S5LRG0</accession>
<evidence type="ECO:0000313" key="1">
    <source>
        <dbReference type="EMBL" id="DAD72456.1"/>
    </source>
</evidence>
<proteinExistence type="predicted"/>
<sequence length="112" mass="13084">MIIKLYKKLVNKIIGEELTPLHVFNCSSLVWISNIQFIQVIPNEYKVYFDLSFCSGLQVRVLTYTDTRYSQHLGDIRKLFINAIGHSYLPLYESELKIGDSVIRLTEKRIDD</sequence>
<reference evidence="1" key="1">
    <citation type="journal article" date="2021" name="Proc. Natl. Acad. Sci. U.S.A.">
        <title>A Catalog of Tens of Thousands of Viruses from Human Metagenomes Reveals Hidden Associations with Chronic Diseases.</title>
        <authorList>
            <person name="Tisza M.J."/>
            <person name="Buck C.B."/>
        </authorList>
    </citation>
    <scope>NUCLEOTIDE SEQUENCE</scope>
    <source>
        <strain evidence="1">CtfJc17</strain>
    </source>
</reference>
<dbReference type="EMBL" id="BK015898">
    <property type="protein sequence ID" value="DAD72456.1"/>
    <property type="molecule type" value="Genomic_DNA"/>
</dbReference>
<organism evidence="1">
    <name type="scientific">Myoviridae sp. ctfJc17</name>
    <dbReference type="NCBI Taxonomy" id="2827612"/>
    <lineage>
        <taxon>Viruses</taxon>
        <taxon>Duplodnaviria</taxon>
        <taxon>Heunggongvirae</taxon>
        <taxon>Uroviricota</taxon>
        <taxon>Caudoviricetes</taxon>
    </lineage>
</organism>